<dbReference type="AlphaFoldDB" id="A0A1A9UXV6"/>
<dbReference type="EnsemblMetazoa" id="GAUT019291-RA">
    <property type="protein sequence ID" value="GAUT019291-PA"/>
    <property type="gene ID" value="GAUT019291"/>
</dbReference>
<dbReference type="Pfam" id="PF00385">
    <property type="entry name" value="Chromo"/>
    <property type="match status" value="1"/>
</dbReference>
<dbReference type="InterPro" id="IPR016197">
    <property type="entry name" value="Chromo-like_dom_sf"/>
</dbReference>
<proteinExistence type="predicted"/>
<feature type="compositionally biased region" description="Polar residues" evidence="1">
    <location>
        <begin position="424"/>
        <end position="433"/>
    </location>
</feature>
<evidence type="ECO:0000256" key="1">
    <source>
        <dbReference type="SAM" id="MobiDB-lite"/>
    </source>
</evidence>
<evidence type="ECO:0000259" key="2">
    <source>
        <dbReference type="PROSITE" id="PS50013"/>
    </source>
</evidence>
<sequence length="1090" mass="118425">MKMVGREITPTEIGKHAKLIKIAQEEMAMMDVLVCGRCLAVTHFVEDFIQHKLHPCFKENNNVRECNDTKPKIWAFLLWKATQLNNNRDNSNSPNSWALYQTWVKMDESMRETWIVAGKTIQSFAKVSQGNLQEMPVKITKTVVNNSAAADGVSPGRKPLTQTKPQVTNLKLPVKLPVNNKSAVEESEVESSPMKSPLAQNTLQKIIKKPITTSQIQGKPANSASNNISTVGKNLTRRAKRTVPNSDEIVEENVEKIVAKRFNPRRRMHEYLVKWESQTLQNTWEPASHLENVPHLLDTFEKQLARQKETRAALQAKQQAAANQGTLKPGETNNKTNEGIKKEIISTVASKNLLKTTIDTSSPSEGNKLQMASPSERPQRTSKTKALDQVKQWVSAGGSNASNSAANSPNSETAHATEHDKDWSVNNATTNLSAAKRKHEDSDSNTSDMPPSTTSTMEDLEEDLIPSHTLKRMKYGNAVSVEVKTKQDSVSKSGRDWVHRDIVKKRMPTTKGRMEIKQVKVNGTAGRAESSSNSAEVFFTHDTQASGVVKKPGSGSNSTLKSEAPIRVLSKGETAVSNSGIVRITDGANQDTSVTTGATTTFTVINNQTENKTPSQLATRTQHVRVGAATKPNTQVRQGVQQQIVRTPSGTTIQRKTIPAGGSSTTIQRSGSSLQSRTVQQTTPSSGRMIIPRQTTSGNTGTGRTGGQQQKAVTPEQKILQLSKSGDLKVTRKVMTREDVMAQRASQQQQQQRQQQARQQSQIHIQKVQQLSGGAQRNTSGATLTRKAAVPSTVSVQQEEDHQAQLCPITGNIITPGGEEQSQVQNNTVIHAQTKNELQQHTALKQEQEQQLHDVDGNLLLSQDQMLTNEDGTPLLVTGEDGTVYQVAGKNAEGQTVLVTQGPDGEQQFAYVAAAEGENENQVLTLDNAVAEAVAQLPAEHAEAFAAAAAGESSGGGQYIVKTTQEDGTTQMVTMTEAELAQHQALAAAQQQQAAAAQSGNVSNAGVTSQLCIQTGDGSDGQEANIPAEVVQAELPSPGKYKEKLITLVIQLKFNILVGGTRRVVLLLQDGTFMMTEMHDDEFKALNIAA</sequence>
<dbReference type="InterPro" id="IPR000953">
    <property type="entry name" value="Chromo/chromo_shadow_dom"/>
</dbReference>
<dbReference type="Gene3D" id="2.40.50.40">
    <property type="match status" value="1"/>
</dbReference>
<name>A0A1A9UXV6_GLOAU</name>
<reference evidence="3" key="1">
    <citation type="submission" date="2020-05" db="UniProtKB">
        <authorList>
            <consortium name="EnsemblMetazoa"/>
        </authorList>
    </citation>
    <scope>IDENTIFICATION</scope>
    <source>
        <strain evidence="3">TTRI</strain>
    </source>
</reference>
<dbReference type="InterPro" id="IPR023780">
    <property type="entry name" value="Chromo_domain"/>
</dbReference>
<feature type="compositionally biased region" description="Low complexity" evidence="1">
    <location>
        <begin position="742"/>
        <end position="762"/>
    </location>
</feature>
<dbReference type="GO" id="GO:0005694">
    <property type="term" value="C:chromosome"/>
    <property type="evidence" value="ECO:0007669"/>
    <property type="project" value="UniProtKB-ARBA"/>
</dbReference>
<dbReference type="SMART" id="SM00298">
    <property type="entry name" value="CHROMO"/>
    <property type="match status" value="1"/>
</dbReference>
<protein>
    <recommendedName>
        <fullName evidence="2">Chromo domain-containing protein</fullName>
    </recommendedName>
</protein>
<feature type="region of interest" description="Disordered" evidence="1">
    <location>
        <begin position="659"/>
        <end position="717"/>
    </location>
</feature>
<feature type="compositionally biased region" description="Low complexity" evidence="1">
    <location>
        <begin position="312"/>
        <end position="324"/>
    </location>
</feature>
<feature type="domain" description="Chromo" evidence="2">
    <location>
        <begin position="252"/>
        <end position="312"/>
    </location>
</feature>
<accession>A0A1A9UXV6</accession>
<feature type="region of interest" description="Disordered" evidence="1">
    <location>
        <begin position="356"/>
        <end position="459"/>
    </location>
</feature>
<feature type="compositionally biased region" description="Low complexity" evidence="1">
    <location>
        <begin position="444"/>
        <end position="457"/>
    </location>
</feature>
<feature type="compositionally biased region" description="Low complexity" evidence="1">
    <location>
        <begin position="395"/>
        <end position="411"/>
    </location>
</feature>
<dbReference type="STRING" id="7395.A0A1A9UXV6"/>
<dbReference type="VEuPathDB" id="VectorBase:GAUT019291"/>
<feature type="region of interest" description="Disordered" evidence="1">
    <location>
        <begin position="310"/>
        <end position="339"/>
    </location>
</feature>
<dbReference type="PROSITE" id="PS50013">
    <property type="entry name" value="CHROMO_2"/>
    <property type="match status" value="1"/>
</dbReference>
<feature type="compositionally biased region" description="Polar residues" evidence="1">
    <location>
        <begin position="662"/>
        <end position="686"/>
    </location>
</feature>
<evidence type="ECO:0000313" key="3">
    <source>
        <dbReference type="EnsemblMetazoa" id="GAUT019291-PA"/>
    </source>
</evidence>
<feature type="region of interest" description="Disordered" evidence="1">
    <location>
        <begin position="741"/>
        <end position="762"/>
    </location>
</feature>
<evidence type="ECO:0000313" key="4">
    <source>
        <dbReference type="Proteomes" id="UP000078200"/>
    </source>
</evidence>
<dbReference type="Proteomes" id="UP000078200">
    <property type="component" value="Unassembled WGS sequence"/>
</dbReference>
<dbReference type="SUPFAM" id="SSF54160">
    <property type="entry name" value="Chromo domain-like"/>
    <property type="match status" value="1"/>
</dbReference>
<keyword evidence="4" id="KW-1185">Reference proteome</keyword>
<organism evidence="3 4">
    <name type="scientific">Glossina austeni</name>
    <name type="common">Savannah tsetse fly</name>
    <dbReference type="NCBI Taxonomy" id="7395"/>
    <lineage>
        <taxon>Eukaryota</taxon>
        <taxon>Metazoa</taxon>
        <taxon>Ecdysozoa</taxon>
        <taxon>Arthropoda</taxon>
        <taxon>Hexapoda</taxon>
        <taxon>Insecta</taxon>
        <taxon>Pterygota</taxon>
        <taxon>Neoptera</taxon>
        <taxon>Endopterygota</taxon>
        <taxon>Diptera</taxon>
        <taxon>Brachycera</taxon>
        <taxon>Muscomorpha</taxon>
        <taxon>Hippoboscoidea</taxon>
        <taxon>Glossinidae</taxon>
        <taxon>Glossina</taxon>
    </lineage>
</organism>
<feature type="compositionally biased region" description="Polar residues" evidence="1">
    <location>
        <begin position="356"/>
        <end position="373"/>
    </location>
</feature>